<protein>
    <recommendedName>
        <fullName evidence="3">Nucleotidyltransferase domain-containing protein</fullName>
    </recommendedName>
</protein>
<accession>A0ABQ5LTB1</accession>
<dbReference type="InterPro" id="IPR043519">
    <property type="entry name" value="NT_sf"/>
</dbReference>
<comment type="caution">
    <text evidence="1">The sequence shown here is derived from an EMBL/GenBank/DDBJ whole genome shotgun (WGS) entry which is preliminary data.</text>
</comment>
<dbReference type="Proteomes" id="UP001144205">
    <property type="component" value="Unassembled WGS sequence"/>
</dbReference>
<dbReference type="SUPFAM" id="SSF81301">
    <property type="entry name" value="Nucleotidyltransferase"/>
    <property type="match status" value="1"/>
</dbReference>
<name>A0ABQ5LTB1_9RHOB</name>
<organism evidence="1 2">
    <name type="scientific">Sinisalibacter aestuarii</name>
    <dbReference type="NCBI Taxonomy" id="2949426"/>
    <lineage>
        <taxon>Bacteria</taxon>
        <taxon>Pseudomonadati</taxon>
        <taxon>Pseudomonadota</taxon>
        <taxon>Alphaproteobacteria</taxon>
        <taxon>Rhodobacterales</taxon>
        <taxon>Roseobacteraceae</taxon>
        <taxon>Sinisalibacter</taxon>
    </lineage>
</organism>
<dbReference type="Gene3D" id="3.30.460.10">
    <property type="entry name" value="Beta Polymerase, domain 2"/>
    <property type="match status" value="1"/>
</dbReference>
<sequence length="108" mass="12392">MGHSVMTTIGFILGKVKVEIRSILQKRPEIQEVYGFGSFFRNQSFNDIDLLFVLRGDNVSLLVASKEIRSLIFDTSRKLGITLDPLILTERELEESPLRDMHELRLLS</sequence>
<evidence type="ECO:0000313" key="2">
    <source>
        <dbReference type="Proteomes" id="UP001144205"/>
    </source>
</evidence>
<evidence type="ECO:0000313" key="1">
    <source>
        <dbReference type="EMBL" id="GKY87561.1"/>
    </source>
</evidence>
<dbReference type="EMBL" id="BROH01000003">
    <property type="protein sequence ID" value="GKY87561.1"/>
    <property type="molecule type" value="Genomic_DNA"/>
</dbReference>
<proteinExistence type="predicted"/>
<reference evidence="1" key="1">
    <citation type="journal article" date="2023" name="Int. J. Syst. Evol. Microbiol.">
        <title>Sinisalibacter aestuarii sp. nov., isolated from estuarine sediment of the Arakawa River.</title>
        <authorList>
            <person name="Arafat S.T."/>
            <person name="Hirano S."/>
            <person name="Sato A."/>
            <person name="Takeuchi K."/>
            <person name="Yasuda T."/>
            <person name="Terahara T."/>
            <person name="Hamada M."/>
            <person name="Kobayashi T."/>
        </authorList>
    </citation>
    <scope>NUCLEOTIDE SEQUENCE</scope>
    <source>
        <strain evidence="1">B-399</strain>
    </source>
</reference>
<gene>
    <name evidence="1" type="ORF">STA1M1_14300</name>
</gene>
<evidence type="ECO:0008006" key="3">
    <source>
        <dbReference type="Google" id="ProtNLM"/>
    </source>
</evidence>
<keyword evidence="2" id="KW-1185">Reference proteome</keyword>